<keyword evidence="8" id="KW-0050">Antiport</keyword>
<comment type="caution">
    <text evidence="10">The sequence shown here is derived from an EMBL/GenBank/DDBJ whole genome shotgun (WGS) entry which is preliminary data.</text>
</comment>
<keyword evidence="11" id="KW-1185">Reference proteome</keyword>
<evidence type="ECO:0000313" key="10">
    <source>
        <dbReference type="EMBL" id="MDM7859105.1"/>
    </source>
</evidence>
<sequence>MLDISIIIVGIMLCTALMLNLWRLLTGPHIVDRILALDTMYINSIALILLYGMYNRTGLYFEAALLIAMLGFVSSVAFAKYLLRGDIIE</sequence>
<dbReference type="Proteomes" id="UP001234343">
    <property type="component" value="Unassembled WGS sequence"/>
</dbReference>
<evidence type="ECO:0000256" key="3">
    <source>
        <dbReference type="ARBA" id="ARBA00022448"/>
    </source>
</evidence>
<dbReference type="NCBIfam" id="NF004812">
    <property type="entry name" value="PRK06161.1"/>
    <property type="match status" value="1"/>
</dbReference>
<keyword evidence="7 8" id="KW-0472">Membrane</keyword>
<comment type="similarity">
    <text evidence="2 8">Belongs to the CPA3 antiporters (TC 2.A.63) subunit F family.</text>
</comment>
<dbReference type="Pfam" id="PF04066">
    <property type="entry name" value="MrpF_PhaF"/>
    <property type="match status" value="1"/>
</dbReference>
<dbReference type="EMBL" id="JAUCBP010000001">
    <property type="protein sequence ID" value="MDM7859105.1"/>
    <property type="molecule type" value="Genomic_DNA"/>
</dbReference>
<evidence type="ECO:0000256" key="4">
    <source>
        <dbReference type="ARBA" id="ARBA00022475"/>
    </source>
</evidence>
<evidence type="ECO:0000313" key="11">
    <source>
        <dbReference type="Proteomes" id="UP001234343"/>
    </source>
</evidence>
<protein>
    <submittedName>
        <fullName evidence="10">K+/H+ antiporter subunit F</fullName>
    </submittedName>
</protein>
<evidence type="ECO:0000256" key="9">
    <source>
        <dbReference type="SAM" id="Phobius"/>
    </source>
</evidence>
<keyword evidence="5 9" id="KW-0812">Transmembrane</keyword>
<evidence type="ECO:0000256" key="6">
    <source>
        <dbReference type="ARBA" id="ARBA00022989"/>
    </source>
</evidence>
<feature type="transmembrane region" description="Helical" evidence="9">
    <location>
        <begin position="60"/>
        <end position="83"/>
    </location>
</feature>
<evidence type="ECO:0000256" key="8">
    <source>
        <dbReference type="PIRNR" id="PIRNR028784"/>
    </source>
</evidence>
<dbReference type="PIRSF" id="PIRSF028784">
    <property type="entry name" value="MrpF"/>
    <property type="match status" value="1"/>
</dbReference>
<keyword evidence="6 9" id="KW-1133">Transmembrane helix</keyword>
<evidence type="ECO:0000256" key="1">
    <source>
        <dbReference type="ARBA" id="ARBA00004651"/>
    </source>
</evidence>
<keyword evidence="8" id="KW-0406">Ion transport</keyword>
<evidence type="ECO:0000256" key="5">
    <source>
        <dbReference type="ARBA" id="ARBA00022692"/>
    </source>
</evidence>
<dbReference type="InterPro" id="IPR007208">
    <property type="entry name" value="MrpF/PhaF-like"/>
</dbReference>
<comment type="subcellular location">
    <subcellularLocation>
        <location evidence="1 8">Cell membrane</location>
        <topology evidence="1 8">Multi-pass membrane protein</topology>
    </subcellularLocation>
</comment>
<reference evidence="10 11" key="1">
    <citation type="submission" date="2023-06" db="EMBL/GenBank/DDBJ databases">
        <title>Alteromonas sp. ASW11-36 isolated from intertidal sand.</title>
        <authorList>
            <person name="Li Y."/>
        </authorList>
    </citation>
    <scope>NUCLEOTIDE SEQUENCE [LARGE SCALE GENOMIC DNA]</scope>
    <source>
        <strain evidence="10 11">ASW11-36</strain>
    </source>
</reference>
<proteinExistence type="inferred from homology"/>
<accession>A0ABT7SSD6</accession>
<feature type="transmembrane region" description="Helical" evidence="9">
    <location>
        <begin position="6"/>
        <end position="22"/>
    </location>
</feature>
<feature type="transmembrane region" description="Helical" evidence="9">
    <location>
        <begin position="34"/>
        <end position="54"/>
    </location>
</feature>
<dbReference type="RefSeq" id="WP_289363011.1">
    <property type="nucleotide sequence ID" value="NZ_JAUCBP010000001.1"/>
</dbReference>
<dbReference type="PANTHER" id="PTHR34702:SF1">
    <property type="entry name" value="NA(+)_H(+) ANTIPORTER SUBUNIT F"/>
    <property type="match status" value="1"/>
</dbReference>
<keyword evidence="4 8" id="KW-1003">Cell membrane</keyword>
<dbReference type="PANTHER" id="PTHR34702">
    <property type="entry name" value="NA(+)/H(+) ANTIPORTER SUBUNIT F1"/>
    <property type="match status" value="1"/>
</dbReference>
<evidence type="ECO:0000256" key="7">
    <source>
        <dbReference type="ARBA" id="ARBA00023136"/>
    </source>
</evidence>
<name>A0ABT7SSD6_9ALTE</name>
<evidence type="ECO:0000256" key="2">
    <source>
        <dbReference type="ARBA" id="ARBA00009212"/>
    </source>
</evidence>
<keyword evidence="3 8" id="KW-0813">Transport</keyword>
<gene>
    <name evidence="10" type="ORF">QTP81_00620</name>
</gene>
<organism evidence="10 11">
    <name type="scientific">Alteromonas arenosi</name>
    <dbReference type="NCBI Taxonomy" id="3055817"/>
    <lineage>
        <taxon>Bacteria</taxon>
        <taxon>Pseudomonadati</taxon>
        <taxon>Pseudomonadota</taxon>
        <taxon>Gammaproteobacteria</taxon>
        <taxon>Alteromonadales</taxon>
        <taxon>Alteromonadaceae</taxon>
        <taxon>Alteromonas/Salinimonas group</taxon>
        <taxon>Alteromonas</taxon>
    </lineage>
</organism>